<evidence type="ECO:0000256" key="1">
    <source>
        <dbReference type="SAM" id="MobiDB-lite"/>
    </source>
</evidence>
<dbReference type="Proteomes" id="UP001345963">
    <property type="component" value="Unassembled WGS sequence"/>
</dbReference>
<proteinExistence type="predicted"/>
<evidence type="ECO:0000313" key="3">
    <source>
        <dbReference type="Proteomes" id="UP001345963"/>
    </source>
</evidence>
<sequence length="135" mass="14838">MSYRGEKRWVAPHAGKRAPSGTGFLWDRVRNGPGSRKLPQAHSQNATFPEVVASAVPSPAGVRRTPIVPIAAAVSRASTSCPKQSPIYPQIAPLLKLDDHCKDSCFSTNRRKRFEINPVDGSQLFKYCCPRSDSF</sequence>
<organism evidence="2 3">
    <name type="scientific">Ataeniobius toweri</name>
    <dbReference type="NCBI Taxonomy" id="208326"/>
    <lineage>
        <taxon>Eukaryota</taxon>
        <taxon>Metazoa</taxon>
        <taxon>Chordata</taxon>
        <taxon>Craniata</taxon>
        <taxon>Vertebrata</taxon>
        <taxon>Euteleostomi</taxon>
        <taxon>Actinopterygii</taxon>
        <taxon>Neopterygii</taxon>
        <taxon>Teleostei</taxon>
        <taxon>Neoteleostei</taxon>
        <taxon>Acanthomorphata</taxon>
        <taxon>Ovalentaria</taxon>
        <taxon>Atherinomorphae</taxon>
        <taxon>Cyprinodontiformes</taxon>
        <taxon>Goodeidae</taxon>
        <taxon>Ataeniobius</taxon>
    </lineage>
</organism>
<gene>
    <name evidence="2" type="ORF">ATANTOWER_003350</name>
</gene>
<name>A0ABU7AP54_9TELE</name>
<comment type="caution">
    <text evidence="2">The sequence shown here is derived from an EMBL/GenBank/DDBJ whole genome shotgun (WGS) entry which is preliminary data.</text>
</comment>
<dbReference type="EMBL" id="JAHUTI010021023">
    <property type="protein sequence ID" value="MED6239205.1"/>
    <property type="molecule type" value="Genomic_DNA"/>
</dbReference>
<reference evidence="2 3" key="1">
    <citation type="submission" date="2021-07" db="EMBL/GenBank/DDBJ databases">
        <authorList>
            <person name="Palmer J.M."/>
        </authorList>
    </citation>
    <scope>NUCLEOTIDE SEQUENCE [LARGE SCALE GENOMIC DNA]</scope>
    <source>
        <strain evidence="2 3">AT_MEX2019</strain>
        <tissue evidence="2">Muscle</tissue>
    </source>
</reference>
<evidence type="ECO:0000313" key="2">
    <source>
        <dbReference type="EMBL" id="MED6239205.1"/>
    </source>
</evidence>
<keyword evidence="3" id="KW-1185">Reference proteome</keyword>
<accession>A0ABU7AP54</accession>
<feature type="region of interest" description="Disordered" evidence="1">
    <location>
        <begin position="21"/>
        <end position="44"/>
    </location>
</feature>
<protein>
    <submittedName>
        <fullName evidence="2">Uncharacterized protein</fullName>
    </submittedName>
</protein>